<reference evidence="2" key="1">
    <citation type="journal article" date="2023" name="Front. Plant Sci.">
        <title>Chromosomal-level genome assembly of Melastoma candidum provides insights into trichome evolution.</title>
        <authorList>
            <person name="Zhong Y."/>
            <person name="Wu W."/>
            <person name="Sun C."/>
            <person name="Zou P."/>
            <person name="Liu Y."/>
            <person name="Dai S."/>
            <person name="Zhou R."/>
        </authorList>
    </citation>
    <scope>NUCLEOTIDE SEQUENCE [LARGE SCALE GENOMIC DNA]</scope>
</reference>
<proteinExistence type="predicted"/>
<accession>A0ACB9NUC7</accession>
<dbReference type="EMBL" id="CM042886">
    <property type="protein sequence ID" value="KAI4339681.1"/>
    <property type="molecule type" value="Genomic_DNA"/>
</dbReference>
<organism evidence="1 2">
    <name type="scientific">Melastoma candidum</name>
    <dbReference type="NCBI Taxonomy" id="119954"/>
    <lineage>
        <taxon>Eukaryota</taxon>
        <taxon>Viridiplantae</taxon>
        <taxon>Streptophyta</taxon>
        <taxon>Embryophyta</taxon>
        <taxon>Tracheophyta</taxon>
        <taxon>Spermatophyta</taxon>
        <taxon>Magnoliopsida</taxon>
        <taxon>eudicotyledons</taxon>
        <taxon>Gunneridae</taxon>
        <taxon>Pentapetalae</taxon>
        <taxon>rosids</taxon>
        <taxon>malvids</taxon>
        <taxon>Myrtales</taxon>
        <taxon>Melastomataceae</taxon>
        <taxon>Melastomatoideae</taxon>
        <taxon>Melastomateae</taxon>
        <taxon>Melastoma</taxon>
    </lineage>
</organism>
<dbReference type="Proteomes" id="UP001057402">
    <property type="component" value="Chromosome 7"/>
</dbReference>
<protein>
    <submittedName>
        <fullName evidence="1">Uncharacterized protein</fullName>
    </submittedName>
</protein>
<evidence type="ECO:0000313" key="1">
    <source>
        <dbReference type="EMBL" id="KAI4339681.1"/>
    </source>
</evidence>
<name>A0ACB9NUC7_9MYRT</name>
<comment type="caution">
    <text evidence="1">The sequence shown here is derived from an EMBL/GenBank/DDBJ whole genome shotgun (WGS) entry which is preliminary data.</text>
</comment>
<keyword evidence="2" id="KW-1185">Reference proteome</keyword>
<sequence>MASGRTGWRLKEQNSGNATMSLEPTSEEREKFHSNLKVIPSSLAALPLKVPQQLFPLQHLGTGQDVQDAEHQQVRESGKAGENLSWSEVNNMPYTLKVISETLRRATVLAWFSRKATQDFEIDGYKIQKGRSLNLDVVSIHNNPEYFPRPELFNPSQFNKCVFIHHLVGKFKWTTLEKDDSLQPTLVRMPKNKYPVLLEPP</sequence>
<evidence type="ECO:0000313" key="2">
    <source>
        <dbReference type="Proteomes" id="UP001057402"/>
    </source>
</evidence>
<gene>
    <name evidence="1" type="ORF">MLD38_024594</name>
</gene>